<dbReference type="EMBL" id="GBXM01047752">
    <property type="protein sequence ID" value="JAH60825.1"/>
    <property type="molecule type" value="Transcribed_RNA"/>
</dbReference>
<name>A0A0E9U6R2_ANGAN</name>
<evidence type="ECO:0000313" key="1">
    <source>
        <dbReference type="EMBL" id="JAH60825.1"/>
    </source>
</evidence>
<protein>
    <submittedName>
        <fullName evidence="1">Uncharacterized protein</fullName>
    </submittedName>
</protein>
<proteinExistence type="predicted"/>
<sequence length="19" mass="2194">MTNNRARQNLSEPSSHNHT</sequence>
<reference evidence="1" key="1">
    <citation type="submission" date="2014-11" db="EMBL/GenBank/DDBJ databases">
        <authorList>
            <person name="Amaro Gonzalez C."/>
        </authorList>
    </citation>
    <scope>NUCLEOTIDE SEQUENCE</scope>
</reference>
<dbReference type="AlphaFoldDB" id="A0A0E9U6R2"/>
<accession>A0A0E9U6R2</accession>
<organism evidence="1">
    <name type="scientific">Anguilla anguilla</name>
    <name type="common">European freshwater eel</name>
    <name type="synonym">Muraena anguilla</name>
    <dbReference type="NCBI Taxonomy" id="7936"/>
    <lineage>
        <taxon>Eukaryota</taxon>
        <taxon>Metazoa</taxon>
        <taxon>Chordata</taxon>
        <taxon>Craniata</taxon>
        <taxon>Vertebrata</taxon>
        <taxon>Euteleostomi</taxon>
        <taxon>Actinopterygii</taxon>
        <taxon>Neopterygii</taxon>
        <taxon>Teleostei</taxon>
        <taxon>Anguilliformes</taxon>
        <taxon>Anguillidae</taxon>
        <taxon>Anguilla</taxon>
    </lineage>
</organism>
<reference evidence="1" key="2">
    <citation type="journal article" date="2015" name="Fish Shellfish Immunol.">
        <title>Early steps in the European eel (Anguilla anguilla)-Vibrio vulnificus interaction in the gills: Role of the RtxA13 toxin.</title>
        <authorList>
            <person name="Callol A."/>
            <person name="Pajuelo D."/>
            <person name="Ebbesson L."/>
            <person name="Teles M."/>
            <person name="MacKenzie S."/>
            <person name="Amaro C."/>
        </authorList>
    </citation>
    <scope>NUCLEOTIDE SEQUENCE</scope>
</reference>